<proteinExistence type="predicted"/>
<organism evidence="2 3">
    <name type="scientific">Steinernema hermaphroditum</name>
    <dbReference type="NCBI Taxonomy" id="289476"/>
    <lineage>
        <taxon>Eukaryota</taxon>
        <taxon>Metazoa</taxon>
        <taxon>Ecdysozoa</taxon>
        <taxon>Nematoda</taxon>
        <taxon>Chromadorea</taxon>
        <taxon>Rhabditida</taxon>
        <taxon>Tylenchina</taxon>
        <taxon>Panagrolaimomorpha</taxon>
        <taxon>Strongyloidoidea</taxon>
        <taxon>Steinernematidae</taxon>
        <taxon>Steinernema</taxon>
    </lineage>
</organism>
<dbReference type="AlphaFoldDB" id="A0AA39M363"/>
<accession>A0AA39M363</accession>
<sequence length="75" mass="8083">MKTVLVLLLLVLATFCFAEQGVQLADPAPWDGCEFKGVGLQGPVHCDAAHPLCRVFNNGIFLCCKKDIPGTPHCN</sequence>
<reference evidence="2" key="1">
    <citation type="submission" date="2023-06" db="EMBL/GenBank/DDBJ databases">
        <title>Genomic analysis of the entomopathogenic nematode Steinernema hermaphroditum.</title>
        <authorList>
            <person name="Schwarz E.M."/>
            <person name="Heppert J.K."/>
            <person name="Baniya A."/>
            <person name="Schwartz H.T."/>
            <person name="Tan C.-H."/>
            <person name="Antoshechkin I."/>
            <person name="Sternberg P.W."/>
            <person name="Goodrich-Blair H."/>
            <person name="Dillman A.R."/>
        </authorList>
    </citation>
    <scope>NUCLEOTIDE SEQUENCE</scope>
    <source>
        <strain evidence="2">PS9179</strain>
        <tissue evidence="2">Whole animal</tissue>
    </source>
</reference>
<keyword evidence="3" id="KW-1185">Reference proteome</keyword>
<evidence type="ECO:0000256" key="1">
    <source>
        <dbReference type="SAM" id="SignalP"/>
    </source>
</evidence>
<evidence type="ECO:0000313" key="3">
    <source>
        <dbReference type="Proteomes" id="UP001175271"/>
    </source>
</evidence>
<name>A0AA39M363_9BILA</name>
<feature type="chain" id="PRO_5041244629" evidence="1">
    <location>
        <begin position="19"/>
        <end position="75"/>
    </location>
</feature>
<comment type="caution">
    <text evidence="2">The sequence shown here is derived from an EMBL/GenBank/DDBJ whole genome shotgun (WGS) entry which is preliminary data.</text>
</comment>
<dbReference type="Proteomes" id="UP001175271">
    <property type="component" value="Unassembled WGS sequence"/>
</dbReference>
<keyword evidence="1" id="KW-0732">Signal</keyword>
<protein>
    <submittedName>
        <fullName evidence="2">Uncharacterized protein</fullName>
    </submittedName>
</protein>
<evidence type="ECO:0000313" key="2">
    <source>
        <dbReference type="EMBL" id="KAK0418895.1"/>
    </source>
</evidence>
<dbReference type="EMBL" id="JAUCMV010000002">
    <property type="protein sequence ID" value="KAK0418895.1"/>
    <property type="molecule type" value="Genomic_DNA"/>
</dbReference>
<feature type="signal peptide" evidence="1">
    <location>
        <begin position="1"/>
        <end position="18"/>
    </location>
</feature>
<gene>
    <name evidence="2" type="ORF">QR680_013837</name>
</gene>